<dbReference type="Pfam" id="PF07291">
    <property type="entry name" value="MauE"/>
    <property type="match status" value="1"/>
</dbReference>
<comment type="caution">
    <text evidence="7">The sequence shown here is derived from an EMBL/GenBank/DDBJ whole genome shotgun (WGS) entry which is preliminary data.</text>
</comment>
<evidence type="ECO:0000259" key="6">
    <source>
        <dbReference type="Pfam" id="PF07291"/>
    </source>
</evidence>
<evidence type="ECO:0000313" key="8">
    <source>
        <dbReference type="Proteomes" id="UP000323321"/>
    </source>
</evidence>
<name>A0A9W7Q688_BACCE</name>
<evidence type="ECO:0000256" key="2">
    <source>
        <dbReference type="ARBA" id="ARBA00022692"/>
    </source>
</evidence>
<dbReference type="Proteomes" id="UP000323321">
    <property type="component" value="Unassembled WGS sequence"/>
</dbReference>
<organism evidence="7 8">
    <name type="scientific">Bacillus cereus</name>
    <dbReference type="NCBI Taxonomy" id="1396"/>
    <lineage>
        <taxon>Bacteria</taxon>
        <taxon>Bacillati</taxon>
        <taxon>Bacillota</taxon>
        <taxon>Bacilli</taxon>
        <taxon>Bacillales</taxon>
        <taxon>Bacillaceae</taxon>
        <taxon>Bacillus</taxon>
        <taxon>Bacillus cereus group</taxon>
    </lineage>
</organism>
<feature type="domain" description="Methylamine utilisation protein MauE" evidence="6">
    <location>
        <begin position="11"/>
        <end position="132"/>
    </location>
</feature>
<dbReference type="GO" id="GO:0030416">
    <property type="term" value="P:methylamine metabolic process"/>
    <property type="evidence" value="ECO:0007669"/>
    <property type="project" value="InterPro"/>
</dbReference>
<sequence>MDTVYLIMIKMSYVILGLIFLKSVRTKVKKPFAYYMAMKDYQIVKKEKSLNVITSLLIALELFLALLLITTIYSNIVLIIGLIIQVFYILLIIININKEFINNCGCFSLNMPKKVTTKNLAVNIILLLSIVLIYGCEIRLL</sequence>
<evidence type="ECO:0000256" key="4">
    <source>
        <dbReference type="ARBA" id="ARBA00023136"/>
    </source>
</evidence>
<feature type="transmembrane region" description="Helical" evidence="5">
    <location>
        <begin position="76"/>
        <end position="96"/>
    </location>
</feature>
<dbReference type="AlphaFoldDB" id="A0A9W7Q688"/>
<dbReference type="EMBL" id="QSMZ01000008">
    <property type="protein sequence ID" value="KAA6467554.1"/>
    <property type="molecule type" value="Genomic_DNA"/>
</dbReference>
<protein>
    <recommendedName>
        <fullName evidence="6">Methylamine utilisation protein MauE domain-containing protein</fullName>
    </recommendedName>
</protein>
<comment type="subcellular location">
    <subcellularLocation>
        <location evidence="1">Membrane</location>
        <topology evidence="1">Multi-pass membrane protein</topology>
    </subcellularLocation>
</comment>
<dbReference type="RefSeq" id="WP_098578530.1">
    <property type="nucleotide sequence ID" value="NZ_JAEHBW010000062.1"/>
</dbReference>
<feature type="transmembrane region" description="Helical" evidence="5">
    <location>
        <begin position="6"/>
        <end position="28"/>
    </location>
</feature>
<evidence type="ECO:0000256" key="3">
    <source>
        <dbReference type="ARBA" id="ARBA00022989"/>
    </source>
</evidence>
<feature type="transmembrane region" description="Helical" evidence="5">
    <location>
        <begin position="117"/>
        <end position="135"/>
    </location>
</feature>
<feature type="transmembrane region" description="Helical" evidence="5">
    <location>
        <begin position="49"/>
        <end position="70"/>
    </location>
</feature>
<keyword evidence="2 5" id="KW-0812">Transmembrane</keyword>
<keyword evidence="4 5" id="KW-0472">Membrane</keyword>
<dbReference type="InterPro" id="IPR009908">
    <property type="entry name" value="Methylamine_util_MauE"/>
</dbReference>
<reference evidence="7 8" key="1">
    <citation type="submission" date="2018-08" db="EMBL/GenBank/DDBJ databases">
        <title>Bacillus phenotypic plasticity.</title>
        <authorList>
            <person name="Hurtado E."/>
        </authorList>
    </citation>
    <scope>NUCLEOTIDE SEQUENCE [LARGE SCALE GENOMIC DNA]</scope>
    <source>
        <strain evidence="7 8">111b</strain>
    </source>
</reference>
<evidence type="ECO:0000313" key="7">
    <source>
        <dbReference type="EMBL" id="KAA6467554.1"/>
    </source>
</evidence>
<evidence type="ECO:0000256" key="1">
    <source>
        <dbReference type="ARBA" id="ARBA00004141"/>
    </source>
</evidence>
<gene>
    <name evidence="7" type="ORF">DX932_13070</name>
</gene>
<evidence type="ECO:0000256" key="5">
    <source>
        <dbReference type="SAM" id="Phobius"/>
    </source>
</evidence>
<proteinExistence type="predicted"/>
<accession>A0A9W7Q688</accession>
<keyword evidence="3 5" id="KW-1133">Transmembrane helix</keyword>
<dbReference type="GO" id="GO:0016020">
    <property type="term" value="C:membrane"/>
    <property type="evidence" value="ECO:0007669"/>
    <property type="project" value="UniProtKB-SubCell"/>
</dbReference>